<accession>A0AAU8MUN7</accession>
<organism evidence="1">
    <name type="scientific">Lysobacter firmicutimachus</name>
    <dbReference type="NCBI Taxonomy" id="1792846"/>
    <lineage>
        <taxon>Bacteria</taxon>
        <taxon>Pseudomonadati</taxon>
        <taxon>Pseudomonadota</taxon>
        <taxon>Gammaproteobacteria</taxon>
        <taxon>Lysobacterales</taxon>
        <taxon>Lysobacteraceae</taxon>
        <taxon>Lysobacter</taxon>
    </lineage>
</organism>
<proteinExistence type="predicted"/>
<dbReference type="EMBL" id="CP159925">
    <property type="protein sequence ID" value="XCO75914.1"/>
    <property type="molecule type" value="Genomic_DNA"/>
</dbReference>
<dbReference type="AlphaFoldDB" id="A0AAU8MUN7"/>
<protein>
    <submittedName>
        <fullName evidence="1">Uncharacterized protein</fullName>
    </submittedName>
</protein>
<evidence type="ECO:0000313" key="1">
    <source>
        <dbReference type="EMBL" id="XCO75914.1"/>
    </source>
</evidence>
<gene>
    <name evidence="1" type="ORF">ABU614_03715</name>
</gene>
<sequence length="745" mass="82583">MLNPSAFYRFSHLHKANGGDIYRFCFAYKPPGYLVPGALDELIMAMCMGPHIPDAVVILSIGSDSAADTLKILREDSAKVAQQRLKSRIPLLHVAYDLRTGTLNISLLDDHFSSRKKALFKVCQDIESWIKSGLRELFLPEAVILRAPSGYAYEKPSGARAKIFLKPDMALKSSASVAFVALALFNKVFAGKLDRFPDLRTVFIDTMAIAPVVYALRELLVILNAERHVRIESFHSYGGFDDVVCPLPGTSLCVISASTSMDLHGKWIADKKAASHEVVTLLTLQSALNHKDGALFLLAYDVEPSAVGPVQLSIRIRGESFLPEQESPKKILLTDQHHRCNGSVEHFHALSGFGVFDVYRKSIAGADKVRAVYVDGDVLIKQENFIDWLRKHLFQSVKAATKTIIYQNDHSSRELASDVGTYCLETFGLNIEKNISLNELDSVEIDSSGAVIVCAAVVGKGSQLLEISRTLRDKHNGPRLYILGFQVAESSSELKGLVSNLRHAKEIPHDLIRFGEAATGTQLLAYFESECSTFYTPSLDISALPDVMRQRVSVIGSSGKVGHLALLPHGKSVSKSMQLRQGFAYWPPDFRTVICQPEVIATMAVLLQRARESEKVPEERRLSTPSFRQVVLDPENFSRFNDGVIQAAIIRNAYPSELDYRSDHAASDFMKAVIIRALKRADEEAGEAALEFVMALELRKIQLLRQHREEVVSVAKAMAESSSGLGRALSFIFNFEDNRKSKLPF</sequence>
<reference evidence="1" key="1">
    <citation type="submission" date="2024-06" db="EMBL/GenBank/DDBJ databases">
        <authorList>
            <person name="Li S."/>
        </authorList>
    </citation>
    <scope>NUCLEOTIDE SEQUENCE</scope>
    <source>
        <strain evidence="1">SR10</strain>
    </source>
</reference>
<name>A0AAU8MUN7_9GAMM</name>
<dbReference type="RefSeq" id="WP_363799210.1">
    <property type="nucleotide sequence ID" value="NZ_CP159925.1"/>
</dbReference>